<evidence type="ECO:0000259" key="2">
    <source>
        <dbReference type="PROSITE" id="PS51208"/>
    </source>
</evidence>
<dbReference type="Gene3D" id="2.40.128.130">
    <property type="entry name" value="Autotransporter beta-domain"/>
    <property type="match status" value="1"/>
</dbReference>
<organism evidence="3 4">
    <name type="scientific">Enterobacter roggenkampii</name>
    <dbReference type="NCBI Taxonomy" id="1812935"/>
    <lineage>
        <taxon>Bacteria</taxon>
        <taxon>Pseudomonadati</taxon>
        <taxon>Pseudomonadota</taxon>
        <taxon>Gammaproteobacteria</taxon>
        <taxon>Enterobacterales</taxon>
        <taxon>Enterobacteriaceae</taxon>
        <taxon>Enterobacter</taxon>
        <taxon>Enterobacter cloacae complex</taxon>
    </lineage>
</organism>
<dbReference type="Pfam" id="PF03797">
    <property type="entry name" value="Autotransporter"/>
    <property type="match status" value="1"/>
</dbReference>
<sequence>GGENPGGGDNGNAGGNGNGGKKPMTTPATDAILAMSNAGLNVIHSELDGLRTYRASLDKTGPESNVWGHYLGSKSDIDTSNGAAYKLSQNGLEIGADTRTDFDRGSLVTGTFMSFSDNKVKHARGGTSKIDSYGLGLYATWYDVSGFYADGVVKGNRLNNKLRAVMTNGGRTGGDWTQYALSTAVEGGYQFDLKDDVSITPYARLAFVQMTSEEVKLSNGMKGNTGTPRSVTGEAGAKLAGKFSIGSTEFKPYLSAAVLQEFANSNEVTINERNRFDNNVKGTSGKYGLGASVNVGKDVTLYGEANYRQGSQIETPIQGVAGIRIGF</sequence>
<dbReference type="PANTHER" id="PTHR35037:SF7">
    <property type="entry name" value="AUTOTRANSPORTER"/>
    <property type="match status" value="1"/>
</dbReference>
<evidence type="ECO:0000313" key="4">
    <source>
        <dbReference type="Proteomes" id="UP000255291"/>
    </source>
</evidence>
<dbReference type="SMART" id="SM00869">
    <property type="entry name" value="Autotransporter"/>
    <property type="match status" value="1"/>
</dbReference>
<dbReference type="PRINTS" id="PR01484">
    <property type="entry name" value="PRTACTNFAMLY"/>
</dbReference>
<protein>
    <submittedName>
        <fullName evidence="3">Autotransporter outer membrane beta-barrel domain-containing protein</fullName>
    </submittedName>
</protein>
<feature type="domain" description="Autotransporter" evidence="2">
    <location>
        <begin position="59"/>
        <end position="327"/>
    </location>
</feature>
<proteinExistence type="predicted"/>
<comment type="caution">
    <text evidence="3">The sequence shown here is derived from an EMBL/GenBank/DDBJ whole genome shotgun (WGS) entry which is preliminary data.</text>
</comment>
<feature type="region of interest" description="Disordered" evidence="1">
    <location>
        <begin position="1"/>
        <end position="27"/>
    </location>
</feature>
<evidence type="ECO:0000313" key="3">
    <source>
        <dbReference type="EMBL" id="RDT55840.1"/>
    </source>
</evidence>
<dbReference type="InterPro" id="IPR005546">
    <property type="entry name" value="Autotransporte_beta"/>
</dbReference>
<dbReference type="InterPro" id="IPR003991">
    <property type="entry name" value="Pertactin_virulence_factor"/>
</dbReference>
<dbReference type="InterPro" id="IPR006315">
    <property type="entry name" value="OM_autotransptr_brl_dom"/>
</dbReference>
<gene>
    <name evidence="3" type="ORF">DXF87_25075</name>
</gene>
<dbReference type="PROSITE" id="PS51208">
    <property type="entry name" value="AUTOTRANSPORTER"/>
    <property type="match status" value="1"/>
</dbReference>
<dbReference type="InterPro" id="IPR036709">
    <property type="entry name" value="Autotransporte_beta_dom_sf"/>
</dbReference>
<dbReference type="RefSeq" id="WP_115485323.1">
    <property type="nucleotide sequence ID" value="NZ_QRBW01000121.1"/>
</dbReference>
<dbReference type="SUPFAM" id="SSF103515">
    <property type="entry name" value="Autotransporter"/>
    <property type="match status" value="1"/>
</dbReference>
<dbReference type="PANTHER" id="PTHR35037">
    <property type="entry name" value="C-TERMINAL REGION OF AIDA-LIKE PROTEIN"/>
    <property type="match status" value="1"/>
</dbReference>
<feature type="compositionally biased region" description="Gly residues" evidence="1">
    <location>
        <begin position="1"/>
        <end position="20"/>
    </location>
</feature>
<dbReference type="InterPro" id="IPR051551">
    <property type="entry name" value="Autotransporter_adhesion"/>
</dbReference>
<name>A0ABD7GPC2_9ENTR</name>
<evidence type="ECO:0000256" key="1">
    <source>
        <dbReference type="SAM" id="MobiDB-lite"/>
    </source>
</evidence>
<accession>A0ABD7GPC2</accession>
<reference evidence="3 4" key="1">
    <citation type="submission" date="2018-07" db="EMBL/GenBank/DDBJ databases">
        <title>The use of a cohorting ward and systematic surveillance cultures for the control of a Klebsiella pneumoniae carbapenemase (KPC)-producing Enterobacteriaceae outbreak.</title>
        <authorList>
            <person name="Doi Y."/>
        </authorList>
    </citation>
    <scope>NUCLEOTIDE SEQUENCE [LARGE SCALE GENOMIC DNA]</scope>
    <source>
        <strain evidence="3 4">1-RC-17-04017</strain>
    </source>
</reference>
<dbReference type="EMBL" id="QRBW01000121">
    <property type="protein sequence ID" value="RDT55840.1"/>
    <property type="molecule type" value="Genomic_DNA"/>
</dbReference>
<dbReference type="AlphaFoldDB" id="A0ABD7GPC2"/>
<dbReference type="NCBIfam" id="TIGR01414">
    <property type="entry name" value="autotrans_barl"/>
    <property type="match status" value="1"/>
</dbReference>
<feature type="non-terminal residue" evidence="3">
    <location>
        <position position="1"/>
    </location>
</feature>
<dbReference type="Proteomes" id="UP000255291">
    <property type="component" value="Unassembled WGS sequence"/>
</dbReference>